<keyword evidence="4 5" id="KW-0472">Membrane</keyword>
<dbReference type="InterPro" id="IPR011701">
    <property type="entry name" value="MFS"/>
</dbReference>
<dbReference type="PANTHER" id="PTHR23502:SF60">
    <property type="entry name" value="MAJOR FACILITATOR SUPERFAMILY (MFS) PROFILE DOMAIN-CONTAINING PROTEIN-RELATED"/>
    <property type="match status" value="1"/>
</dbReference>
<feature type="transmembrane region" description="Helical" evidence="5">
    <location>
        <begin position="269"/>
        <end position="293"/>
    </location>
</feature>
<reference evidence="6" key="2">
    <citation type="submission" date="2023-05" db="EMBL/GenBank/DDBJ databases">
        <authorList>
            <consortium name="Lawrence Berkeley National Laboratory"/>
            <person name="Steindorff A."/>
            <person name="Hensen N."/>
            <person name="Bonometti L."/>
            <person name="Westerberg I."/>
            <person name="Brannstrom I.O."/>
            <person name="Guillou S."/>
            <person name="Cros-Aarteil S."/>
            <person name="Calhoun S."/>
            <person name="Haridas S."/>
            <person name="Kuo A."/>
            <person name="Mondo S."/>
            <person name="Pangilinan J."/>
            <person name="Riley R."/>
            <person name="Labutti K."/>
            <person name="Andreopoulos B."/>
            <person name="Lipzen A."/>
            <person name="Chen C."/>
            <person name="Yanf M."/>
            <person name="Daum C."/>
            <person name="Ng V."/>
            <person name="Clum A."/>
            <person name="Ohm R."/>
            <person name="Martin F."/>
            <person name="Silar P."/>
            <person name="Natvig D."/>
            <person name="Lalanne C."/>
            <person name="Gautier V."/>
            <person name="Ament-Velasquez S.L."/>
            <person name="Kruys A."/>
            <person name="Hutchinson M.I."/>
            <person name="Powell A.J."/>
            <person name="Barry K."/>
            <person name="Miller A.N."/>
            <person name="Grigoriev I.V."/>
            <person name="Debuchy R."/>
            <person name="Gladieux P."/>
            <person name="Thoren M.H."/>
            <person name="Johannesson H."/>
        </authorList>
    </citation>
    <scope>NUCLEOTIDE SEQUENCE</scope>
    <source>
        <strain evidence="6">CBS 532.94</strain>
    </source>
</reference>
<keyword evidence="7" id="KW-1185">Reference proteome</keyword>
<protein>
    <submittedName>
        <fullName evidence="6">Transporter mfs1</fullName>
    </submittedName>
</protein>
<dbReference type="EMBL" id="MU860822">
    <property type="protein sequence ID" value="KAK4232848.1"/>
    <property type="molecule type" value="Genomic_DNA"/>
</dbReference>
<proteinExistence type="predicted"/>
<accession>A0AAN7H5U9</accession>
<evidence type="ECO:0000256" key="4">
    <source>
        <dbReference type="ARBA" id="ARBA00023136"/>
    </source>
</evidence>
<gene>
    <name evidence="6" type="ORF">C8A03DRAFT_48401</name>
</gene>
<dbReference type="Gene3D" id="1.20.1250.20">
    <property type="entry name" value="MFS general substrate transporter like domains"/>
    <property type="match status" value="1"/>
</dbReference>
<name>A0AAN7H5U9_9PEZI</name>
<keyword evidence="2 5" id="KW-0812">Transmembrane</keyword>
<evidence type="ECO:0000313" key="6">
    <source>
        <dbReference type="EMBL" id="KAK4232848.1"/>
    </source>
</evidence>
<dbReference type="Pfam" id="PF07690">
    <property type="entry name" value="MFS_1"/>
    <property type="match status" value="1"/>
</dbReference>
<feature type="transmembrane region" description="Helical" evidence="5">
    <location>
        <begin position="95"/>
        <end position="114"/>
    </location>
</feature>
<feature type="transmembrane region" description="Helical" evidence="5">
    <location>
        <begin position="151"/>
        <end position="171"/>
    </location>
</feature>
<organism evidence="6 7">
    <name type="scientific">Achaetomium macrosporum</name>
    <dbReference type="NCBI Taxonomy" id="79813"/>
    <lineage>
        <taxon>Eukaryota</taxon>
        <taxon>Fungi</taxon>
        <taxon>Dikarya</taxon>
        <taxon>Ascomycota</taxon>
        <taxon>Pezizomycotina</taxon>
        <taxon>Sordariomycetes</taxon>
        <taxon>Sordariomycetidae</taxon>
        <taxon>Sordariales</taxon>
        <taxon>Chaetomiaceae</taxon>
        <taxon>Achaetomium</taxon>
    </lineage>
</organism>
<dbReference type="GO" id="GO:0022857">
    <property type="term" value="F:transmembrane transporter activity"/>
    <property type="evidence" value="ECO:0007669"/>
    <property type="project" value="InterPro"/>
</dbReference>
<dbReference type="AlphaFoldDB" id="A0AAN7H5U9"/>
<feature type="transmembrane region" description="Helical" evidence="5">
    <location>
        <begin position="395"/>
        <end position="415"/>
    </location>
</feature>
<comment type="subcellular location">
    <subcellularLocation>
        <location evidence="1">Membrane</location>
        <topology evidence="1">Multi-pass membrane protein</topology>
    </subcellularLocation>
</comment>
<evidence type="ECO:0000256" key="1">
    <source>
        <dbReference type="ARBA" id="ARBA00004141"/>
    </source>
</evidence>
<evidence type="ECO:0000256" key="5">
    <source>
        <dbReference type="SAM" id="Phobius"/>
    </source>
</evidence>
<feature type="transmembrane region" description="Helical" evidence="5">
    <location>
        <begin position="30"/>
        <end position="51"/>
    </location>
</feature>
<comment type="caution">
    <text evidence="6">The sequence shown here is derived from an EMBL/GenBank/DDBJ whole genome shotgun (WGS) entry which is preliminary data.</text>
</comment>
<evidence type="ECO:0000256" key="2">
    <source>
        <dbReference type="ARBA" id="ARBA00022692"/>
    </source>
</evidence>
<feature type="transmembrane region" description="Helical" evidence="5">
    <location>
        <begin position="314"/>
        <end position="340"/>
    </location>
</feature>
<keyword evidence="3 5" id="KW-1133">Transmembrane helix</keyword>
<dbReference type="Proteomes" id="UP001303760">
    <property type="component" value="Unassembled WGS sequence"/>
</dbReference>
<evidence type="ECO:0000256" key="3">
    <source>
        <dbReference type="ARBA" id="ARBA00022989"/>
    </source>
</evidence>
<reference evidence="6" key="1">
    <citation type="journal article" date="2023" name="Mol. Phylogenet. Evol.">
        <title>Genome-scale phylogeny and comparative genomics of the fungal order Sordariales.</title>
        <authorList>
            <person name="Hensen N."/>
            <person name="Bonometti L."/>
            <person name="Westerberg I."/>
            <person name="Brannstrom I.O."/>
            <person name="Guillou S."/>
            <person name="Cros-Aarteil S."/>
            <person name="Calhoun S."/>
            <person name="Haridas S."/>
            <person name="Kuo A."/>
            <person name="Mondo S."/>
            <person name="Pangilinan J."/>
            <person name="Riley R."/>
            <person name="LaButti K."/>
            <person name="Andreopoulos B."/>
            <person name="Lipzen A."/>
            <person name="Chen C."/>
            <person name="Yan M."/>
            <person name="Daum C."/>
            <person name="Ng V."/>
            <person name="Clum A."/>
            <person name="Steindorff A."/>
            <person name="Ohm R.A."/>
            <person name="Martin F."/>
            <person name="Silar P."/>
            <person name="Natvig D.O."/>
            <person name="Lalanne C."/>
            <person name="Gautier V."/>
            <person name="Ament-Velasquez S.L."/>
            <person name="Kruys A."/>
            <person name="Hutchinson M.I."/>
            <person name="Powell A.J."/>
            <person name="Barry K."/>
            <person name="Miller A.N."/>
            <person name="Grigoriev I.V."/>
            <person name="Debuchy R."/>
            <person name="Gladieux P."/>
            <person name="Hiltunen Thoren M."/>
            <person name="Johannesson H."/>
        </authorList>
    </citation>
    <scope>NUCLEOTIDE SEQUENCE</scope>
    <source>
        <strain evidence="6">CBS 532.94</strain>
    </source>
</reference>
<feature type="transmembrane region" description="Helical" evidence="5">
    <location>
        <begin position="229"/>
        <end position="249"/>
    </location>
</feature>
<dbReference type="InterPro" id="IPR036259">
    <property type="entry name" value="MFS_trans_sf"/>
</dbReference>
<feature type="transmembrane region" description="Helical" evidence="5">
    <location>
        <begin position="360"/>
        <end position="383"/>
    </location>
</feature>
<dbReference type="GO" id="GO:0016020">
    <property type="term" value="C:membrane"/>
    <property type="evidence" value="ECO:0007669"/>
    <property type="project" value="UniProtKB-SubCell"/>
</dbReference>
<dbReference type="SUPFAM" id="SSF103473">
    <property type="entry name" value="MFS general substrate transporter"/>
    <property type="match status" value="1"/>
</dbReference>
<feature type="transmembrane region" description="Helical" evidence="5">
    <location>
        <begin position="126"/>
        <end position="145"/>
    </location>
</feature>
<sequence length="445" mass="49490">MARAEKIRKLLDVTGYLELASPAAMRATSLIISSFAFLSPLCSSIIVPALTSIIQDLHIPHGVQLQLVLSIFLLVYALGPFVLSPCSEVWGRTPMIRIGNLLFIFFTGLCGFAASQGQITAFRFLARIRGSASIGMVLAMIGQAQLTTWRWCFWVVVIVNVAMQIIAAFCLRETYPLWMLQLKARVFRNKVGDLRLKTEWEQSEADHTLAELLRVALSRPWIMLTIQPIIIIILALYQSFNYGTLYLLISEFPALYEDRYGMLRGDASLNYLSLAIGSLIGSNICGPATDYVYTLMKRREGKPVDKPGRPKMRMPLMVPAFIITFLVLLGISIFAGSSMICYQCMSAYIADLYMLHSASASAACAFLRSACGFLFPLFVPALFENLGYGWGGRVVAGLAVVVGIPCPWIIMIFVVRLEGESVYHDREERRTRVWTDQGGDSEGLT</sequence>
<feature type="transmembrane region" description="Helical" evidence="5">
    <location>
        <begin position="63"/>
        <end position="83"/>
    </location>
</feature>
<evidence type="ECO:0000313" key="7">
    <source>
        <dbReference type="Proteomes" id="UP001303760"/>
    </source>
</evidence>
<dbReference type="PANTHER" id="PTHR23502">
    <property type="entry name" value="MAJOR FACILITATOR SUPERFAMILY"/>
    <property type="match status" value="1"/>
</dbReference>